<reference evidence="2 3" key="1">
    <citation type="submission" date="2020-01" db="EMBL/GenBank/DDBJ databases">
        <title>Insect and environment-associated Actinomycetes.</title>
        <authorList>
            <person name="Currrie C."/>
            <person name="Chevrette M."/>
            <person name="Carlson C."/>
            <person name="Stubbendieck R."/>
            <person name="Wendt-Pienkowski E."/>
        </authorList>
    </citation>
    <scope>NUCLEOTIDE SEQUENCE [LARGE SCALE GENOMIC DNA]</scope>
    <source>
        <strain evidence="2 3">SID7903</strain>
    </source>
</reference>
<comment type="caution">
    <text evidence="2">The sequence shown here is derived from an EMBL/GenBank/DDBJ whole genome shotgun (WGS) entry which is preliminary data.</text>
</comment>
<dbReference type="Proteomes" id="UP000470951">
    <property type="component" value="Unassembled WGS sequence"/>
</dbReference>
<accession>A0A7K3RDY2</accession>
<evidence type="ECO:0000313" key="3">
    <source>
        <dbReference type="Proteomes" id="UP000470951"/>
    </source>
</evidence>
<evidence type="ECO:0000313" key="2">
    <source>
        <dbReference type="EMBL" id="NEC00283.1"/>
    </source>
</evidence>
<name>A0A7K3RDY2_STRAQ</name>
<dbReference type="EMBL" id="JAAGMS010000221">
    <property type="protein sequence ID" value="NEC00283.1"/>
    <property type="molecule type" value="Genomic_DNA"/>
</dbReference>
<dbReference type="AlphaFoldDB" id="A0A7K3RDY2"/>
<evidence type="ECO:0000256" key="1">
    <source>
        <dbReference type="SAM" id="MobiDB-lite"/>
    </source>
</evidence>
<gene>
    <name evidence="2" type="ORF">G3I58_20210</name>
</gene>
<feature type="region of interest" description="Disordered" evidence="1">
    <location>
        <begin position="1"/>
        <end position="28"/>
    </location>
</feature>
<proteinExistence type="predicted"/>
<sequence length="82" mass="8664">MGRAAHLGAPVPGWQRPAVAPEPSAPAPAVRVDDEITDIDRAWVAVHHPGPALLHRVDPRRGPADHDYTAVGAWLRGVAGDV</sequence>
<organism evidence="2 3">
    <name type="scientific">Streptomyces anulatus</name>
    <name type="common">Streptomyces chrysomallus</name>
    <dbReference type="NCBI Taxonomy" id="1892"/>
    <lineage>
        <taxon>Bacteria</taxon>
        <taxon>Bacillati</taxon>
        <taxon>Actinomycetota</taxon>
        <taxon>Actinomycetes</taxon>
        <taxon>Kitasatosporales</taxon>
        <taxon>Streptomycetaceae</taxon>
        <taxon>Streptomyces</taxon>
    </lineage>
</organism>
<dbReference type="RefSeq" id="WP_164221553.1">
    <property type="nucleotide sequence ID" value="NZ_JAAGMS010000221.1"/>
</dbReference>
<protein>
    <submittedName>
        <fullName evidence="2">Uncharacterized protein</fullName>
    </submittedName>
</protein>